<dbReference type="EMBL" id="PXYT01000030">
    <property type="protein sequence ID" value="PSR27006.1"/>
    <property type="molecule type" value="Genomic_DNA"/>
</dbReference>
<dbReference type="AlphaFoldDB" id="A0A2T2WXR5"/>
<accession>A0A2T2WXR5</accession>
<reference evidence="1 2" key="1">
    <citation type="journal article" date="2014" name="BMC Genomics">
        <title>Comparison of environmental and isolate Sulfobacillus genomes reveals diverse carbon, sulfur, nitrogen, and hydrogen metabolisms.</title>
        <authorList>
            <person name="Justice N.B."/>
            <person name="Norman A."/>
            <person name="Brown C.T."/>
            <person name="Singh A."/>
            <person name="Thomas B.C."/>
            <person name="Banfield J.F."/>
        </authorList>
    </citation>
    <scope>NUCLEOTIDE SEQUENCE [LARGE SCALE GENOMIC DNA]</scope>
    <source>
        <strain evidence="1">AMDSBA1</strain>
    </source>
</reference>
<name>A0A2T2WXR5_9FIRM</name>
<gene>
    <name evidence="1" type="ORF">C7B43_12620</name>
</gene>
<organism evidence="1 2">
    <name type="scientific">Sulfobacillus benefaciens</name>
    <dbReference type="NCBI Taxonomy" id="453960"/>
    <lineage>
        <taxon>Bacteria</taxon>
        <taxon>Bacillati</taxon>
        <taxon>Bacillota</taxon>
        <taxon>Clostridia</taxon>
        <taxon>Eubacteriales</taxon>
        <taxon>Clostridiales Family XVII. Incertae Sedis</taxon>
        <taxon>Sulfobacillus</taxon>
    </lineage>
</organism>
<comment type="caution">
    <text evidence="1">The sequence shown here is derived from an EMBL/GenBank/DDBJ whole genome shotgun (WGS) entry which is preliminary data.</text>
</comment>
<evidence type="ECO:0000313" key="2">
    <source>
        <dbReference type="Proteomes" id="UP000242699"/>
    </source>
</evidence>
<protein>
    <submittedName>
        <fullName evidence="1">Uncharacterized protein</fullName>
    </submittedName>
</protein>
<dbReference type="Proteomes" id="UP000242699">
    <property type="component" value="Unassembled WGS sequence"/>
</dbReference>
<sequence length="110" mass="12397">MQSQGMRFSLPLRRQFYVVDGYTKFSGGLIVESVGGGTGLADRWYKLAESQGVDAERSPQFLVMAKALLLRQSLFAPHGCCDRGDRPRRVSDLPYRPAVYRVEHVRFCAV</sequence>
<proteinExistence type="predicted"/>
<evidence type="ECO:0000313" key="1">
    <source>
        <dbReference type="EMBL" id="PSR27006.1"/>
    </source>
</evidence>